<keyword evidence="2" id="KW-1185">Reference proteome</keyword>
<organism evidence="1 2">
    <name type="scientific">Alistipes hominis</name>
    <dbReference type="NCBI Taxonomy" id="2763015"/>
    <lineage>
        <taxon>Bacteria</taxon>
        <taxon>Pseudomonadati</taxon>
        <taxon>Bacteroidota</taxon>
        <taxon>Bacteroidia</taxon>
        <taxon>Bacteroidales</taxon>
        <taxon>Rikenellaceae</taxon>
        <taxon>Alistipes</taxon>
    </lineage>
</organism>
<dbReference type="Proteomes" id="UP000636891">
    <property type="component" value="Unassembled WGS sequence"/>
</dbReference>
<evidence type="ECO:0000313" key="1">
    <source>
        <dbReference type="EMBL" id="MBC5615686.1"/>
    </source>
</evidence>
<evidence type="ECO:0000313" key="2">
    <source>
        <dbReference type="Proteomes" id="UP000636891"/>
    </source>
</evidence>
<dbReference type="EMBL" id="JACOOK010000001">
    <property type="protein sequence ID" value="MBC5615686.1"/>
    <property type="molecule type" value="Genomic_DNA"/>
</dbReference>
<accession>A0ABR7CJ50</accession>
<reference evidence="1 2" key="1">
    <citation type="submission" date="2020-08" db="EMBL/GenBank/DDBJ databases">
        <title>Genome public.</title>
        <authorList>
            <person name="Liu C."/>
            <person name="Sun Q."/>
        </authorList>
    </citation>
    <scope>NUCLEOTIDE SEQUENCE [LARGE SCALE GENOMIC DNA]</scope>
    <source>
        <strain evidence="1 2">New-7</strain>
    </source>
</reference>
<comment type="caution">
    <text evidence="1">The sequence shown here is derived from an EMBL/GenBank/DDBJ whole genome shotgun (WGS) entry which is preliminary data.</text>
</comment>
<proteinExistence type="predicted"/>
<dbReference type="RefSeq" id="WP_118656948.1">
    <property type="nucleotide sequence ID" value="NZ_JACOOK010000001.1"/>
</dbReference>
<name>A0ABR7CJ50_9BACT</name>
<protein>
    <submittedName>
        <fullName evidence="1">Fimbrillin family protein</fullName>
    </submittedName>
</protein>
<gene>
    <name evidence="1" type="ORF">H8S08_01450</name>
</gene>
<sequence length="625" mass="68401">MMKKTARQKTLPFIILPLVALLATRCAKDDCPSDKKPGKTEIFIRAAQETASFAPPEQESHSKTIIGGDNLDKVYWSELDAIRVYWRPAGSDEALNGQTFECFRPYPWGALFSTQMSDLEAGDYTYYAAYPAPESVDGTRATYTLPAVQDGTYDMRDYDIKDQTSHGAYKGNCDFMLARPVTAAALTAGSETLAMHFIHQCHVMRVQVPVGRNQWGERVSRLRVEFPAAVVGRMTMDLADPTAAPQLTEGGNTVIAELKNPLTESTEDNPDGNYVWLFLCPGNISGDVRFTAYDENGYQSGSLSVPIDRTLEAGRITPVTLTVPDELPVTWLDFSITGNNLGEEPNSFTVTAPDGATFRNGTNKQSFTVNAENKYMLGFYNEVDGRANGDLIRNGGLSFSYDSEHAIVTSHKAVDFTAEAHTEISLTVPYLFYEDFGGAGGSDRNNNTEDLGKYNLTGWSASRFGIQANTSAMIFGYLGSSIVTDPDKGDNHRGRIDTPHLTGLKEGANVSLLVSYDVGGTKKNGNTILNKTTVMYSKYDFGTDTKTGTIKGDGNAIENIFLTEEPGTNGSYTNLPVHRNITVTGCTNKHRLSWRASFRVDGQGLSTITAGDTYVYIDNIRVSIK</sequence>